<dbReference type="Proteomes" id="UP000645257">
    <property type="component" value="Unassembled WGS sequence"/>
</dbReference>
<gene>
    <name evidence="2" type="ORF">GCM10011289_01020</name>
</gene>
<sequence length="242" mass="26642">MRCLRLAGIVPGVVVSLAFGDPAPSLRLLTEEYPPFNMTEAGKAGGLSTEIVRELMKRAGVKSTVEVMPWIRAFNLAVLEPRTCVYSTTRTDSRGPLFKWVGPLVENPWVLYARAGSAHAVTGLEGARPYKIGGYGGDAVSQFLVERGFEVDLTHTDVQNIRKLQAGRIDFWATGKYLGAYLVAREKATGLSPVLTFNSTFMYLACHRSLPDSQVRDLNGILHAMQKDGTLARINAKYLDHR</sequence>
<dbReference type="PANTHER" id="PTHR38834">
    <property type="entry name" value="PERIPLASMIC SUBSTRATE BINDING PROTEIN FAMILY 3"/>
    <property type="match status" value="1"/>
</dbReference>
<keyword evidence="3" id="KW-1185">Reference proteome</keyword>
<protein>
    <recommendedName>
        <fullName evidence="1">Solute-binding protein family 3/N-terminal domain-containing protein</fullName>
    </recommendedName>
</protein>
<dbReference type="EMBL" id="BMYX01000001">
    <property type="protein sequence ID" value="GGY02676.1"/>
    <property type="molecule type" value="Genomic_DNA"/>
</dbReference>
<dbReference type="Pfam" id="PF00497">
    <property type="entry name" value="SBP_bac_3"/>
    <property type="match status" value="1"/>
</dbReference>
<evidence type="ECO:0000313" key="3">
    <source>
        <dbReference type="Proteomes" id="UP000645257"/>
    </source>
</evidence>
<dbReference type="RefSeq" id="WP_189530031.1">
    <property type="nucleotide sequence ID" value="NZ_BMYX01000001.1"/>
</dbReference>
<reference evidence="2" key="2">
    <citation type="submission" date="2020-09" db="EMBL/GenBank/DDBJ databases">
        <authorList>
            <person name="Sun Q."/>
            <person name="Kim S."/>
        </authorList>
    </citation>
    <scope>NUCLEOTIDE SEQUENCE</scope>
    <source>
        <strain evidence="2">KCTC 32182</strain>
    </source>
</reference>
<organism evidence="2 3">
    <name type="scientific">Paludibacterium paludis</name>
    <dbReference type="NCBI Taxonomy" id="1225769"/>
    <lineage>
        <taxon>Bacteria</taxon>
        <taxon>Pseudomonadati</taxon>
        <taxon>Pseudomonadota</taxon>
        <taxon>Betaproteobacteria</taxon>
        <taxon>Neisseriales</taxon>
        <taxon>Chromobacteriaceae</taxon>
        <taxon>Paludibacterium</taxon>
    </lineage>
</organism>
<comment type="caution">
    <text evidence="2">The sequence shown here is derived from an EMBL/GenBank/DDBJ whole genome shotgun (WGS) entry which is preliminary data.</text>
</comment>
<accession>A0A918NXP4</accession>
<dbReference type="PANTHER" id="PTHR38834:SF3">
    <property type="entry name" value="SOLUTE-BINDING PROTEIN FAMILY 3_N-TERMINAL DOMAIN-CONTAINING PROTEIN"/>
    <property type="match status" value="1"/>
</dbReference>
<reference evidence="2" key="1">
    <citation type="journal article" date="2014" name="Int. J. Syst. Evol. Microbiol.">
        <title>Complete genome sequence of Corynebacterium casei LMG S-19264T (=DSM 44701T), isolated from a smear-ripened cheese.</title>
        <authorList>
            <consortium name="US DOE Joint Genome Institute (JGI-PGF)"/>
            <person name="Walter F."/>
            <person name="Albersmeier A."/>
            <person name="Kalinowski J."/>
            <person name="Ruckert C."/>
        </authorList>
    </citation>
    <scope>NUCLEOTIDE SEQUENCE</scope>
    <source>
        <strain evidence="2">KCTC 32182</strain>
    </source>
</reference>
<dbReference type="SUPFAM" id="SSF53850">
    <property type="entry name" value="Periplasmic binding protein-like II"/>
    <property type="match status" value="1"/>
</dbReference>
<dbReference type="InterPro" id="IPR001638">
    <property type="entry name" value="Solute-binding_3/MltF_N"/>
</dbReference>
<evidence type="ECO:0000313" key="2">
    <source>
        <dbReference type="EMBL" id="GGY02676.1"/>
    </source>
</evidence>
<proteinExistence type="predicted"/>
<feature type="domain" description="Solute-binding protein family 3/N-terminal" evidence="1">
    <location>
        <begin position="31"/>
        <end position="240"/>
    </location>
</feature>
<dbReference type="Gene3D" id="3.40.190.10">
    <property type="entry name" value="Periplasmic binding protein-like II"/>
    <property type="match status" value="2"/>
</dbReference>
<evidence type="ECO:0000259" key="1">
    <source>
        <dbReference type="Pfam" id="PF00497"/>
    </source>
</evidence>
<dbReference type="AlphaFoldDB" id="A0A918NXP4"/>
<name>A0A918NXP4_9NEIS</name>